<proteinExistence type="predicted"/>
<keyword evidence="2" id="KW-0964">Secreted</keyword>
<dbReference type="InterPro" id="IPR037579">
    <property type="entry name" value="FIB_ANG-like"/>
</dbReference>
<keyword evidence="6" id="KW-0325">Glycoprotein</keyword>
<evidence type="ECO:0000256" key="4">
    <source>
        <dbReference type="ARBA" id="ARBA00023054"/>
    </source>
</evidence>
<protein>
    <recommendedName>
        <fullName evidence="7">Fibrinogen C-terminal domain-containing protein</fullName>
    </recommendedName>
</protein>
<dbReference type="EMBL" id="JAIWYP010000009">
    <property type="protein sequence ID" value="KAH3768291.1"/>
    <property type="molecule type" value="Genomic_DNA"/>
</dbReference>
<comment type="caution">
    <text evidence="8">The sequence shown here is derived from an EMBL/GenBank/DDBJ whole genome shotgun (WGS) entry which is preliminary data.</text>
</comment>
<evidence type="ECO:0000256" key="5">
    <source>
        <dbReference type="ARBA" id="ARBA00023157"/>
    </source>
</evidence>
<dbReference type="Gene3D" id="4.10.530.10">
    <property type="entry name" value="Gamma-fibrinogen Carboxyl Terminal Fragment, domain 2"/>
    <property type="match status" value="1"/>
</dbReference>
<dbReference type="PANTHER" id="PTHR47221">
    <property type="entry name" value="FIBRINOGEN ALPHA CHAIN"/>
    <property type="match status" value="1"/>
</dbReference>
<feature type="domain" description="Fibrinogen C-terminal" evidence="7">
    <location>
        <begin position="1"/>
        <end position="41"/>
    </location>
</feature>
<reference evidence="8" key="2">
    <citation type="submission" date="2020-11" db="EMBL/GenBank/DDBJ databases">
        <authorList>
            <person name="McCartney M.A."/>
            <person name="Auch B."/>
            <person name="Kono T."/>
            <person name="Mallez S."/>
            <person name="Becker A."/>
            <person name="Gohl D.M."/>
            <person name="Silverstein K.A.T."/>
            <person name="Koren S."/>
            <person name="Bechman K.B."/>
            <person name="Herman A."/>
            <person name="Abrahante J.E."/>
            <person name="Garbe J."/>
        </authorList>
    </citation>
    <scope>NUCLEOTIDE SEQUENCE</scope>
    <source>
        <strain evidence="8">Duluth1</strain>
        <tissue evidence="8">Whole animal</tissue>
    </source>
</reference>
<dbReference type="InterPro" id="IPR002181">
    <property type="entry name" value="Fibrinogen_a/b/g_C_dom"/>
</dbReference>
<evidence type="ECO:0000256" key="1">
    <source>
        <dbReference type="ARBA" id="ARBA00004613"/>
    </source>
</evidence>
<reference evidence="8" key="1">
    <citation type="journal article" date="2019" name="bioRxiv">
        <title>The Genome of the Zebra Mussel, Dreissena polymorpha: A Resource for Invasive Species Research.</title>
        <authorList>
            <person name="McCartney M.A."/>
            <person name="Auch B."/>
            <person name="Kono T."/>
            <person name="Mallez S."/>
            <person name="Zhang Y."/>
            <person name="Obille A."/>
            <person name="Becker A."/>
            <person name="Abrahante J.E."/>
            <person name="Garbe J."/>
            <person name="Badalamenti J.P."/>
            <person name="Herman A."/>
            <person name="Mangelson H."/>
            <person name="Liachko I."/>
            <person name="Sullivan S."/>
            <person name="Sone E.D."/>
            <person name="Koren S."/>
            <person name="Silverstein K.A.T."/>
            <person name="Beckman K.B."/>
            <person name="Gohl D.M."/>
        </authorList>
    </citation>
    <scope>NUCLEOTIDE SEQUENCE</scope>
    <source>
        <strain evidence="8">Duluth1</strain>
        <tissue evidence="8">Whole animal</tissue>
    </source>
</reference>
<evidence type="ECO:0000259" key="7">
    <source>
        <dbReference type="PROSITE" id="PS51406"/>
    </source>
</evidence>
<dbReference type="SUPFAM" id="SSF56496">
    <property type="entry name" value="Fibrinogen C-terminal domain-like"/>
    <property type="match status" value="1"/>
</dbReference>
<dbReference type="InterPro" id="IPR014716">
    <property type="entry name" value="Fibrinogen_a/b/g_C_1"/>
</dbReference>
<gene>
    <name evidence="8" type="ORF">DPMN_169503</name>
</gene>
<dbReference type="Pfam" id="PF00147">
    <property type="entry name" value="Fibrinogen_C"/>
    <property type="match status" value="1"/>
</dbReference>
<dbReference type="SMART" id="SM00186">
    <property type="entry name" value="FBG"/>
    <property type="match status" value="1"/>
</dbReference>
<keyword evidence="4" id="KW-0175">Coiled coil</keyword>
<keyword evidence="3" id="KW-0732">Signal</keyword>
<evidence type="ECO:0000256" key="3">
    <source>
        <dbReference type="ARBA" id="ARBA00022729"/>
    </source>
</evidence>
<evidence type="ECO:0000313" key="9">
    <source>
        <dbReference type="Proteomes" id="UP000828390"/>
    </source>
</evidence>
<name>A0A9D4IAP9_DREPO</name>
<evidence type="ECO:0000256" key="2">
    <source>
        <dbReference type="ARBA" id="ARBA00022525"/>
    </source>
</evidence>
<dbReference type="InterPro" id="IPR036056">
    <property type="entry name" value="Fibrinogen-like_C"/>
</dbReference>
<organism evidence="8 9">
    <name type="scientific">Dreissena polymorpha</name>
    <name type="common">Zebra mussel</name>
    <name type="synonym">Mytilus polymorpha</name>
    <dbReference type="NCBI Taxonomy" id="45954"/>
    <lineage>
        <taxon>Eukaryota</taxon>
        <taxon>Metazoa</taxon>
        <taxon>Spiralia</taxon>
        <taxon>Lophotrochozoa</taxon>
        <taxon>Mollusca</taxon>
        <taxon>Bivalvia</taxon>
        <taxon>Autobranchia</taxon>
        <taxon>Heteroconchia</taxon>
        <taxon>Euheterodonta</taxon>
        <taxon>Imparidentia</taxon>
        <taxon>Neoheterodontei</taxon>
        <taxon>Myida</taxon>
        <taxon>Dreissenoidea</taxon>
        <taxon>Dreissenidae</taxon>
        <taxon>Dreissena</taxon>
    </lineage>
</organism>
<evidence type="ECO:0000256" key="6">
    <source>
        <dbReference type="ARBA" id="ARBA00023180"/>
    </source>
</evidence>
<accession>A0A9D4IAP9</accession>
<comment type="subcellular location">
    <subcellularLocation>
        <location evidence="1">Secreted</location>
    </subcellularLocation>
</comment>
<dbReference type="Proteomes" id="UP000828390">
    <property type="component" value="Unassembled WGS sequence"/>
</dbReference>
<keyword evidence="9" id="KW-1185">Reference proteome</keyword>
<feature type="domain" description="Fibrinogen C-terminal" evidence="7">
    <location>
        <begin position="58"/>
        <end position="101"/>
    </location>
</feature>
<dbReference type="GO" id="GO:0005576">
    <property type="term" value="C:extracellular region"/>
    <property type="evidence" value="ECO:0007669"/>
    <property type="project" value="UniProtKB-SubCell"/>
</dbReference>
<dbReference type="PROSITE" id="PS51406">
    <property type="entry name" value="FIBRINOGEN_C_2"/>
    <property type="match status" value="2"/>
</dbReference>
<sequence length="130" mass="14623">MDTDGGGWTIFQRRFNGSVDFYRNFSDYEHGFGHVAGEYWLVDSSLTFFTDSAHTPVGSAFSTYDHDVDNFATNCAETFKGGWWYNACYYLINLNGLYKPGIDETTSMKYDMSGGLTSSTIMFKGTVKKA</sequence>
<evidence type="ECO:0000313" key="8">
    <source>
        <dbReference type="EMBL" id="KAH3768291.1"/>
    </source>
</evidence>
<dbReference type="PANTHER" id="PTHR47221:SF6">
    <property type="entry name" value="FIBRINOGEN ALPHA CHAIN"/>
    <property type="match status" value="1"/>
</dbReference>
<dbReference type="Gene3D" id="3.90.215.10">
    <property type="entry name" value="Gamma Fibrinogen, chain A, domain 1"/>
    <property type="match status" value="1"/>
</dbReference>
<keyword evidence="5" id="KW-1015">Disulfide bond</keyword>
<dbReference type="AlphaFoldDB" id="A0A9D4IAP9"/>